<dbReference type="PANTHER" id="PTHR34587:SF2">
    <property type="entry name" value="G-PROTEIN COUPLED RECEPTORS FAMILY 1 PROFILE DOMAIN-CONTAINING PROTEIN"/>
    <property type="match status" value="1"/>
</dbReference>
<protein>
    <submittedName>
        <fullName evidence="1">Uncharacterized protein</fullName>
    </submittedName>
</protein>
<dbReference type="STRING" id="1348612.A0A397IU92"/>
<name>A0A397IU92_9GLOM</name>
<sequence length="143" mass="16055">MTSTLIIFPENETTIPQNKKFTVKIAIANLNTGFFSDPHFKYYMNPQQLGLNGFINGHLHFMIQKIADESSSLPANKVEFFQGLTDSAKKGIISVDIETAQKAGLTPGRYRICTIVLSYTHQPIFMPVSKRGSQDDCIRITVR</sequence>
<keyword evidence="2" id="KW-1185">Reference proteome</keyword>
<dbReference type="OrthoDB" id="2336871at2759"/>
<organism evidence="1 2">
    <name type="scientific">Diversispora epigaea</name>
    <dbReference type="NCBI Taxonomy" id="1348612"/>
    <lineage>
        <taxon>Eukaryota</taxon>
        <taxon>Fungi</taxon>
        <taxon>Fungi incertae sedis</taxon>
        <taxon>Mucoromycota</taxon>
        <taxon>Glomeromycotina</taxon>
        <taxon>Glomeromycetes</taxon>
        <taxon>Diversisporales</taxon>
        <taxon>Diversisporaceae</taxon>
        <taxon>Diversispora</taxon>
    </lineage>
</organism>
<dbReference type="Proteomes" id="UP000266861">
    <property type="component" value="Unassembled WGS sequence"/>
</dbReference>
<accession>A0A397IU92</accession>
<proteinExistence type="predicted"/>
<gene>
    <name evidence="1" type="ORF">Glove_169g57</name>
</gene>
<comment type="caution">
    <text evidence="1">The sequence shown here is derived from an EMBL/GenBank/DDBJ whole genome shotgun (WGS) entry which is preliminary data.</text>
</comment>
<reference evidence="1 2" key="1">
    <citation type="submission" date="2018-08" db="EMBL/GenBank/DDBJ databases">
        <title>Genome and evolution of the arbuscular mycorrhizal fungus Diversispora epigaea (formerly Glomus versiforme) and its bacterial endosymbionts.</title>
        <authorList>
            <person name="Sun X."/>
            <person name="Fei Z."/>
            <person name="Harrison M."/>
        </authorList>
    </citation>
    <scope>NUCLEOTIDE SEQUENCE [LARGE SCALE GENOMIC DNA]</scope>
    <source>
        <strain evidence="1 2">IT104</strain>
    </source>
</reference>
<dbReference type="AlphaFoldDB" id="A0A397IU92"/>
<dbReference type="PANTHER" id="PTHR34587">
    <property type="entry name" value="VWFA DOMAIN-CONTAINING PROTEIN"/>
    <property type="match status" value="1"/>
</dbReference>
<dbReference type="InterPro" id="IPR053216">
    <property type="entry name" value="Appressorial_penetr-assoc"/>
</dbReference>
<dbReference type="EMBL" id="PQFF01000159">
    <property type="protein sequence ID" value="RHZ77908.1"/>
    <property type="molecule type" value="Genomic_DNA"/>
</dbReference>
<evidence type="ECO:0000313" key="2">
    <source>
        <dbReference type="Proteomes" id="UP000266861"/>
    </source>
</evidence>
<evidence type="ECO:0000313" key="1">
    <source>
        <dbReference type="EMBL" id="RHZ77908.1"/>
    </source>
</evidence>